<evidence type="ECO:0000256" key="2">
    <source>
        <dbReference type="ARBA" id="ARBA00022801"/>
    </source>
</evidence>
<feature type="region of interest" description="Disordered" evidence="4">
    <location>
        <begin position="1"/>
        <end position="38"/>
    </location>
</feature>
<dbReference type="PANTHER" id="PTHR43309">
    <property type="entry name" value="5-OXOPROLINASE SUBUNIT C"/>
    <property type="match status" value="1"/>
</dbReference>
<feature type="domain" description="Carboxyltransferase" evidence="5">
    <location>
        <begin position="27"/>
        <end position="280"/>
    </location>
</feature>
<dbReference type="EMBL" id="JAHBOH010000001">
    <property type="protein sequence ID" value="MBT0994159.1"/>
    <property type="molecule type" value="Genomic_DNA"/>
</dbReference>
<dbReference type="Proteomes" id="UP000722125">
    <property type="component" value="Unassembled WGS sequence"/>
</dbReference>
<keyword evidence="3" id="KW-0067">ATP-binding</keyword>
<gene>
    <name evidence="6" type="ORF">KIN34_07660</name>
</gene>
<comment type="caution">
    <text evidence="6">The sequence shown here is derived from an EMBL/GenBank/DDBJ whole genome shotgun (WGS) entry which is preliminary data.</text>
</comment>
<proteinExistence type="predicted"/>
<evidence type="ECO:0000313" key="7">
    <source>
        <dbReference type="Proteomes" id="UP000722125"/>
    </source>
</evidence>
<dbReference type="GO" id="GO:0016787">
    <property type="term" value="F:hydrolase activity"/>
    <property type="evidence" value="ECO:0007669"/>
    <property type="project" value="UniProtKB-KW"/>
</dbReference>
<evidence type="ECO:0000256" key="4">
    <source>
        <dbReference type="SAM" id="MobiDB-lite"/>
    </source>
</evidence>
<feature type="compositionally biased region" description="Polar residues" evidence="4">
    <location>
        <begin position="1"/>
        <end position="10"/>
    </location>
</feature>
<accession>A0ABS5TYD8</accession>
<evidence type="ECO:0000256" key="1">
    <source>
        <dbReference type="ARBA" id="ARBA00022741"/>
    </source>
</evidence>
<dbReference type="InterPro" id="IPR029000">
    <property type="entry name" value="Cyclophilin-like_dom_sf"/>
</dbReference>
<sequence length="280" mass="29294">MPPPAGQSTLPRRAHVTDRVLSLRPRDLGPGGQARRDLEPVVPVPRGLGAAVQVLQLADGDVLELGRPERGLRTCLAVRGGLAVEPVLGSRATDRLGGIGPAPLVVGDVLPVAALPSSGAPHLESTRSRRVHGDDPVLSVTAHDVGARATGEPESEGGEEHVVLRVEPGPHAHWFDDRWPSVLCSPEGFTVLPASDRVAVRLDGPPLTRSRGFVGRELAPVGLVPGAVQVPPDGSPVVFGVDHPVTGGYPVVAVLRLTDVDRLAQLRPGDRVQMALTLAQ</sequence>
<dbReference type="InterPro" id="IPR003778">
    <property type="entry name" value="CT_A_B"/>
</dbReference>
<dbReference type="SMART" id="SM00797">
    <property type="entry name" value="AHS2"/>
    <property type="match status" value="1"/>
</dbReference>
<dbReference type="PANTHER" id="PTHR43309:SF3">
    <property type="entry name" value="5-OXOPROLINASE SUBUNIT C"/>
    <property type="match status" value="1"/>
</dbReference>
<protein>
    <submittedName>
        <fullName evidence="6">Allophanate hydrolase subunit 2 family protein</fullName>
    </submittedName>
</protein>
<dbReference type="Pfam" id="PF02626">
    <property type="entry name" value="CT_A_B"/>
    <property type="match status" value="1"/>
</dbReference>
<dbReference type="Gene3D" id="2.40.100.10">
    <property type="entry name" value="Cyclophilin-like"/>
    <property type="match status" value="1"/>
</dbReference>
<organism evidence="6 7">
    <name type="scientific">Cellulomonas fulva</name>
    <dbReference type="NCBI Taxonomy" id="2835530"/>
    <lineage>
        <taxon>Bacteria</taxon>
        <taxon>Bacillati</taxon>
        <taxon>Actinomycetota</taxon>
        <taxon>Actinomycetes</taxon>
        <taxon>Micrococcales</taxon>
        <taxon>Cellulomonadaceae</taxon>
        <taxon>Cellulomonas</taxon>
    </lineage>
</organism>
<dbReference type="SUPFAM" id="SSF50891">
    <property type="entry name" value="Cyclophilin-like"/>
    <property type="match status" value="1"/>
</dbReference>
<evidence type="ECO:0000313" key="6">
    <source>
        <dbReference type="EMBL" id="MBT0994159.1"/>
    </source>
</evidence>
<dbReference type="InterPro" id="IPR052708">
    <property type="entry name" value="PxpC"/>
</dbReference>
<keyword evidence="2 6" id="KW-0378">Hydrolase</keyword>
<evidence type="ECO:0000259" key="5">
    <source>
        <dbReference type="SMART" id="SM00797"/>
    </source>
</evidence>
<evidence type="ECO:0000256" key="3">
    <source>
        <dbReference type="ARBA" id="ARBA00022840"/>
    </source>
</evidence>
<keyword evidence="1" id="KW-0547">Nucleotide-binding</keyword>
<name>A0ABS5TYD8_9CELL</name>
<reference evidence="6 7" key="1">
    <citation type="submission" date="2021-05" db="EMBL/GenBank/DDBJ databases">
        <title>Description of Cellulomonas sp. DKR-3 sp. nov.</title>
        <authorList>
            <person name="Dahal R.H."/>
            <person name="Chaudhary D.K."/>
        </authorList>
    </citation>
    <scope>NUCLEOTIDE SEQUENCE [LARGE SCALE GENOMIC DNA]</scope>
    <source>
        <strain evidence="6 7">DKR-3</strain>
    </source>
</reference>
<keyword evidence="7" id="KW-1185">Reference proteome</keyword>